<dbReference type="EMBL" id="LR796923">
    <property type="protein sequence ID" value="CAB4173844.1"/>
    <property type="molecule type" value="Genomic_DNA"/>
</dbReference>
<proteinExistence type="predicted"/>
<protein>
    <submittedName>
        <fullName evidence="1">Uncharacterized protein</fullName>
    </submittedName>
</protein>
<reference evidence="1" key="1">
    <citation type="submission" date="2020-05" db="EMBL/GenBank/DDBJ databases">
        <authorList>
            <person name="Chiriac C."/>
            <person name="Salcher M."/>
            <person name="Ghai R."/>
            <person name="Kavagutti S V."/>
        </authorList>
    </citation>
    <scope>NUCLEOTIDE SEQUENCE</scope>
</reference>
<organism evidence="1">
    <name type="scientific">uncultured Caudovirales phage</name>
    <dbReference type="NCBI Taxonomy" id="2100421"/>
    <lineage>
        <taxon>Viruses</taxon>
        <taxon>Duplodnaviria</taxon>
        <taxon>Heunggongvirae</taxon>
        <taxon>Uroviricota</taxon>
        <taxon>Caudoviricetes</taxon>
        <taxon>Peduoviridae</taxon>
        <taxon>Maltschvirus</taxon>
        <taxon>Maltschvirus maltsch</taxon>
    </lineage>
</organism>
<sequence>MVKNSIYRPIFERKEKRMNTGFDYKGQILKKTLSSQMFNAHPLLDYLIQQVESIVYEWVESVKQIKINVNPALDKYENKIR</sequence>
<accession>A0A6J5Q2L6</accession>
<name>A0A6J5Q2L6_9CAUD</name>
<gene>
    <name evidence="1" type="ORF">UFOVP972_5</name>
</gene>
<evidence type="ECO:0000313" key="1">
    <source>
        <dbReference type="EMBL" id="CAB4173844.1"/>
    </source>
</evidence>